<organism evidence="2 3">
    <name type="scientific">Actinoplanes hulinensis</name>
    <dbReference type="NCBI Taxonomy" id="1144547"/>
    <lineage>
        <taxon>Bacteria</taxon>
        <taxon>Bacillati</taxon>
        <taxon>Actinomycetota</taxon>
        <taxon>Actinomycetes</taxon>
        <taxon>Micromonosporales</taxon>
        <taxon>Micromonosporaceae</taxon>
        <taxon>Actinoplanes</taxon>
    </lineage>
</organism>
<gene>
    <name evidence="2" type="ORF">KZ829_06635</name>
</gene>
<dbReference type="Proteomes" id="UP001519863">
    <property type="component" value="Unassembled WGS sequence"/>
</dbReference>
<dbReference type="RefSeq" id="WP_220142956.1">
    <property type="nucleotide sequence ID" value="NZ_JAHXZI010000003.1"/>
</dbReference>
<feature type="region of interest" description="Disordered" evidence="1">
    <location>
        <begin position="1"/>
        <end position="70"/>
    </location>
</feature>
<evidence type="ECO:0000256" key="1">
    <source>
        <dbReference type="SAM" id="MobiDB-lite"/>
    </source>
</evidence>
<proteinExistence type="predicted"/>
<protein>
    <submittedName>
        <fullName evidence="2">Uncharacterized protein</fullName>
    </submittedName>
</protein>
<sequence>MTEYDHTPAYAFQPMLDPANGLAPGRPATGMRASAPAFQAGGEGPRWEGRQGPGSASTGTVLLLDVLQPS</sequence>
<evidence type="ECO:0000313" key="2">
    <source>
        <dbReference type="EMBL" id="MBW6433419.1"/>
    </source>
</evidence>
<keyword evidence="3" id="KW-1185">Reference proteome</keyword>
<reference evidence="2 3" key="1">
    <citation type="journal article" date="2013" name="Antonie Van Leeuwenhoek">
        <title>Actinoplanes hulinensis sp. nov., a novel actinomycete isolated from soybean root (Glycine max (L.) Merr).</title>
        <authorList>
            <person name="Shen Y."/>
            <person name="Liu C."/>
            <person name="Wang X."/>
            <person name="Zhao J."/>
            <person name="Jia F."/>
            <person name="Zhang Y."/>
            <person name="Wang L."/>
            <person name="Yang D."/>
            <person name="Xiang W."/>
        </authorList>
    </citation>
    <scope>NUCLEOTIDE SEQUENCE [LARGE SCALE GENOMIC DNA]</scope>
    <source>
        <strain evidence="2 3">NEAU-M9</strain>
    </source>
</reference>
<accession>A0ABS7AZ19</accession>
<dbReference type="EMBL" id="JAHXZI010000003">
    <property type="protein sequence ID" value="MBW6433419.1"/>
    <property type="molecule type" value="Genomic_DNA"/>
</dbReference>
<name>A0ABS7AZ19_9ACTN</name>
<comment type="caution">
    <text evidence="2">The sequence shown here is derived from an EMBL/GenBank/DDBJ whole genome shotgun (WGS) entry which is preliminary data.</text>
</comment>
<evidence type="ECO:0000313" key="3">
    <source>
        <dbReference type="Proteomes" id="UP001519863"/>
    </source>
</evidence>